<dbReference type="AlphaFoldDB" id="A0AAN7W9G6"/>
<feature type="region of interest" description="Disordered" evidence="1">
    <location>
        <begin position="1"/>
        <end position="112"/>
    </location>
</feature>
<evidence type="ECO:0000256" key="1">
    <source>
        <dbReference type="SAM" id="MobiDB-lite"/>
    </source>
</evidence>
<proteinExistence type="predicted"/>
<evidence type="ECO:0000313" key="2">
    <source>
        <dbReference type="EMBL" id="KAK5702761.1"/>
    </source>
</evidence>
<organism evidence="2 3">
    <name type="scientific">Elasticomyces elasticus</name>
    <dbReference type="NCBI Taxonomy" id="574655"/>
    <lineage>
        <taxon>Eukaryota</taxon>
        <taxon>Fungi</taxon>
        <taxon>Dikarya</taxon>
        <taxon>Ascomycota</taxon>
        <taxon>Pezizomycotina</taxon>
        <taxon>Dothideomycetes</taxon>
        <taxon>Dothideomycetidae</taxon>
        <taxon>Mycosphaerellales</taxon>
        <taxon>Teratosphaeriaceae</taxon>
        <taxon>Elasticomyces</taxon>
    </lineage>
</organism>
<feature type="compositionally biased region" description="Basic residues" evidence="1">
    <location>
        <begin position="69"/>
        <end position="78"/>
    </location>
</feature>
<comment type="caution">
    <text evidence="2">The sequence shown here is derived from an EMBL/GenBank/DDBJ whole genome shotgun (WGS) entry which is preliminary data.</text>
</comment>
<accession>A0AAN7W9G6</accession>
<gene>
    <name evidence="2" type="ORF">LTR97_003707</name>
</gene>
<feature type="compositionally biased region" description="Polar residues" evidence="1">
    <location>
        <begin position="14"/>
        <end position="26"/>
    </location>
</feature>
<dbReference type="PANTHER" id="PTHR37540">
    <property type="entry name" value="TRANSCRIPTION FACTOR (ACR-2), PUTATIVE-RELATED-RELATED"/>
    <property type="match status" value="1"/>
</dbReference>
<name>A0AAN7W9G6_9PEZI</name>
<dbReference type="EMBL" id="JAVRQU010000005">
    <property type="protein sequence ID" value="KAK5702761.1"/>
    <property type="molecule type" value="Genomic_DNA"/>
</dbReference>
<sequence length="412" mass="46464">MAPKASEGTELQFVVTTNPGEANTAANRKRVRSQAALNSWPERRKRNFEQLEDAANGQSTFRVATPKSPTRRKRKAQIPKREPVSVSEPGPGTLIELHHPRPIPTPGSSSSTIITLSKKLSEEAELPCTREKTPDLPCQCWQCHPERRIAAQRAARRILVPQGRRRAADGSLRWEGDLALISPPASPEPVRPFTGMADPFNCYPVPYKPWFDGILHHMLTVFAPRGWPSLKISREQGLKWEWFMTQHALSEPALFYVRLLFASGDLIKLGVLQPDISLWLQAAAIKAINEALRDPRRASSDPLILAVGRIALHESMYGNRIASNTIHRPAQQRMIQMRGGMGALDFPELVKRLMRWSDTVMSKVGGTERFIEDDEKVQNFSMSESVQVLEKWVPKEGEDLRRKIRISDILND</sequence>
<dbReference type="PANTHER" id="PTHR37540:SF5">
    <property type="entry name" value="TRANSCRIPTION FACTOR DOMAIN-CONTAINING PROTEIN"/>
    <property type="match status" value="1"/>
</dbReference>
<reference evidence="2" key="1">
    <citation type="submission" date="2023-08" db="EMBL/GenBank/DDBJ databases">
        <title>Black Yeasts Isolated from many extreme environments.</title>
        <authorList>
            <person name="Coleine C."/>
            <person name="Stajich J.E."/>
            <person name="Selbmann L."/>
        </authorList>
    </citation>
    <scope>NUCLEOTIDE SEQUENCE</scope>
    <source>
        <strain evidence="2">CCFEE 5810</strain>
    </source>
</reference>
<evidence type="ECO:0000313" key="3">
    <source>
        <dbReference type="Proteomes" id="UP001310594"/>
    </source>
</evidence>
<dbReference type="Proteomes" id="UP001310594">
    <property type="component" value="Unassembled WGS sequence"/>
</dbReference>
<protein>
    <submittedName>
        <fullName evidence="2">Uncharacterized protein</fullName>
    </submittedName>
</protein>